<evidence type="ECO:0000313" key="2">
    <source>
        <dbReference type="Proteomes" id="UP001150581"/>
    </source>
</evidence>
<dbReference type="EMBL" id="JANBPG010003772">
    <property type="protein sequence ID" value="KAJ1879225.1"/>
    <property type="molecule type" value="Genomic_DNA"/>
</dbReference>
<organism evidence="1 2">
    <name type="scientific">Kickxella alabastrina</name>
    <dbReference type="NCBI Taxonomy" id="61397"/>
    <lineage>
        <taxon>Eukaryota</taxon>
        <taxon>Fungi</taxon>
        <taxon>Fungi incertae sedis</taxon>
        <taxon>Zoopagomycota</taxon>
        <taxon>Kickxellomycotina</taxon>
        <taxon>Kickxellomycetes</taxon>
        <taxon>Kickxellales</taxon>
        <taxon>Kickxellaceae</taxon>
        <taxon>Kickxella</taxon>
    </lineage>
</organism>
<protein>
    <submittedName>
        <fullName evidence="1">Uncharacterized protein</fullName>
    </submittedName>
</protein>
<reference evidence="1" key="1">
    <citation type="submission" date="2022-07" db="EMBL/GenBank/DDBJ databases">
        <title>Phylogenomic reconstructions and comparative analyses of Kickxellomycotina fungi.</title>
        <authorList>
            <person name="Reynolds N.K."/>
            <person name="Stajich J.E."/>
            <person name="Barry K."/>
            <person name="Grigoriev I.V."/>
            <person name="Crous P."/>
            <person name="Smith M.E."/>
        </authorList>
    </citation>
    <scope>NUCLEOTIDE SEQUENCE</scope>
    <source>
        <strain evidence="1">Benny 63K</strain>
    </source>
</reference>
<feature type="non-terminal residue" evidence="1">
    <location>
        <position position="314"/>
    </location>
</feature>
<evidence type="ECO:0000313" key="1">
    <source>
        <dbReference type="EMBL" id="KAJ1879225.1"/>
    </source>
</evidence>
<accession>A0ACC1HYB4</accession>
<feature type="non-terminal residue" evidence="1">
    <location>
        <position position="1"/>
    </location>
</feature>
<gene>
    <name evidence="1" type="ORF">LPJ66_011736</name>
</gene>
<sequence length="314" mass="33420">AEAEAVAKRKAEAATMRRVEADAISNSEVTAAAIVRSKTEAAAAPAAKSRAEPVARSRTELAPRSRANLEPRGKVEPSPRTKAGPAPRTKAEPAPRSRAEVVFRRRVSDAAAAAGGEAQEGSRLGRGLATKGNGNISVSGADDRRSRKYELAGDANKGYASDSDGGHNPTLLKGESRADFEQSRKRPSSSVIFQIRIPKKSRVSDADVTPTGSSPKRRADEAGIAVDKEESASTQKAKLARKSAAPVNSRELRRPATAVEALPSPEPRPVSPATLPVQARSPPAREAERRLSRDDRSRAKSRLEREPRASRPSP</sequence>
<keyword evidence="2" id="KW-1185">Reference proteome</keyword>
<dbReference type="Proteomes" id="UP001150581">
    <property type="component" value="Unassembled WGS sequence"/>
</dbReference>
<proteinExistence type="predicted"/>
<comment type="caution">
    <text evidence="1">The sequence shown here is derived from an EMBL/GenBank/DDBJ whole genome shotgun (WGS) entry which is preliminary data.</text>
</comment>
<name>A0ACC1HYB4_9FUNG</name>